<feature type="region of interest" description="Disordered" evidence="4">
    <location>
        <begin position="64"/>
        <end position="90"/>
    </location>
</feature>
<evidence type="ECO:0000256" key="1">
    <source>
        <dbReference type="ARBA" id="ARBA00008042"/>
    </source>
</evidence>
<sequence length="104" mass="12089">MSIAEFLDGMPSFDERNFSSFHSDNGRSKRVPVYISTEDQPNDQIIVTDKSNLLLRYLHNQWDKKHGGKKRELVDSTEEGGSTSRKRARLDLGRDEQRFLNIDF</sequence>
<evidence type="ECO:0000256" key="2">
    <source>
        <dbReference type="ARBA" id="ARBA00018256"/>
    </source>
</evidence>
<dbReference type="AlphaFoldDB" id="A0A2S2Q942"/>
<evidence type="ECO:0000313" key="6">
    <source>
        <dbReference type="EMBL" id="MBY74246.1"/>
    </source>
</evidence>
<organism evidence="6">
    <name type="scientific">Sipha flava</name>
    <name type="common">yellow sugarcane aphid</name>
    <dbReference type="NCBI Taxonomy" id="143950"/>
    <lineage>
        <taxon>Eukaryota</taxon>
        <taxon>Metazoa</taxon>
        <taxon>Ecdysozoa</taxon>
        <taxon>Arthropoda</taxon>
        <taxon>Hexapoda</taxon>
        <taxon>Insecta</taxon>
        <taxon>Pterygota</taxon>
        <taxon>Neoptera</taxon>
        <taxon>Paraneoptera</taxon>
        <taxon>Hemiptera</taxon>
        <taxon>Sternorrhyncha</taxon>
        <taxon>Aphidomorpha</taxon>
        <taxon>Aphidoidea</taxon>
        <taxon>Aphididae</taxon>
        <taxon>Sipha</taxon>
    </lineage>
</organism>
<dbReference type="Pfam" id="PF10172">
    <property type="entry name" value="DDA1"/>
    <property type="match status" value="1"/>
</dbReference>
<evidence type="ECO:0000256" key="4">
    <source>
        <dbReference type="SAM" id="MobiDB-lite"/>
    </source>
</evidence>
<gene>
    <name evidence="6" type="primary">dda1</name>
    <name evidence="6" type="ORF">g.113549</name>
</gene>
<dbReference type="PANTHER" id="PTHR31879">
    <property type="entry name" value="DET1- AND DDB1-ASSOCIATED PROTEIN 1"/>
    <property type="match status" value="1"/>
</dbReference>
<dbReference type="GO" id="GO:0032436">
    <property type="term" value="P:positive regulation of proteasomal ubiquitin-dependent protein catabolic process"/>
    <property type="evidence" value="ECO:0007669"/>
    <property type="project" value="TreeGrafter"/>
</dbReference>
<comment type="similarity">
    <text evidence="1">Belongs to the DDA1 family.</text>
</comment>
<dbReference type="GO" id="GO:0080008">
    <property type="term" value="C:Cul4-RING E3 ubiquitin ligase complex"/>
    <property type="evidence" value="ECO:0007669"/>
    <property type="project" value="TreeGrafter"/>
</dbReference>
<evidence type="ECO:0000256" key="3">
    <source>
        <dbReference type="ARBA" id="ARBA00045586"/>
    </source>
</evidence>
<feature type="compositionally biased region" description="Basic and acidic residues" evidence="4">
    <location>
        <begin position="64"/>
        <end position="74"/>
    </location>
</feature>
<evidence type="ECO:0000259" key="5">
    <source>
        <dbReference type="Pfam" id="PF10172"/>
    </source>
</evidence>
<comment type="function">
    <text evidence="3">Functions as a component of numerous distinct DCX (DDB1-CUL4-X-box) E3 ubiquitin-protein ligase complexes which mediate the ubiquitination and subsequent proteasomal degradation of target proteins. In the DCX complexes, acts as a scaffolding subunit required to stabilize the complex.</text>
</comment>
<protein>
    <recommendedName>
        <fullName evidence="2">DET1- and DDB1-associated protein 1</fullName>
    </recommendedName>
</protein>
<dbReference type="OrthoDB" id="8598182at2759"/>
<dbReference type="InterPro" id="IPR033575">
    <property type="entry name" value="DDA1-like"/>
</dbReference>
<proteinExistence type="inferred from homology"/>
<feature type="domain" description="DET1- and DDB1-associated protein 1" evidence="5">
    <location>
        <begin position="5"/>
        <end position="64"/>
    </location>
</feature>
<accession>A0A2S2Q942</accession>
<dbReference type="InterPro" id="IPR018276">
    <property type="entry name" value="DDA1_dom"/>
</dbReference>
<dbReference type="PANTHER" id="PTHR31879:SF2">
    <property type="entry name" value="DET1- AND DDB1-ASSOCIATED PROTEIN 1"/>
    <property type="match status" value="1"/>
</dbReference>
<dbReference type="EMBL" id="GGMS01005043">
    <property type="protein sequence ID" value="MBY74246.1"/>
    <property type="molecule type" value="Transcribed_RNA"/>
</dbReference>
<reference evidence="6" key="1">
    <citation type="submission" date="2018-04" db="EMBL/GenBank/DDBJ databases">
        <title>Transcriptome assembly of Sipha flava.</title>
        <authorList>
            <person name="Scully E.D."/>
            <person name="Geib S.M."/>
            <person name="Palmer N.A."/>
            <person name="Koch K."/>
            <person name="Bradshaw J."/>
            <person name="Heng-Moss T."/>
            <person name="Sarath G."/>
        </authorList>
    </citation>
    <scope>NUCLEOTIDE SEQUENCE</scope>
</reference>
<name>A0A2S2Q942_9HEMI</name>